<organism evidence="2 3">
    <name type="scientific">Elysia crispata</name>
    <name type="common">lettuce slug</name>
    <dbReference type="NCBI Taxonomy" id="231223"/>
    <lineage>
        <taxon>Eukaryota</taxon>
        <taxon>Metazoa</taxon>
        <taxon>Spiralia</taxon>
        <taxon>Lophotrochozoa</taxon>
        <taxon>Mollusca</taxon>
        <taxon>Gastropoda</taxon>
        <taxon>Heterobranchia</taxon>
        <taxon>Euthyneura</taxon>
        <taxon>Panpulmonata</taxon>
        <taxon>Sacoglossa</taxon>
        <taxon>Placobranchoidea</taxon>
        <taxon>Plakobranchidae</taxon>
        <taxon>Elysia</taxon>
    </lineage>
</organism>
<proteinExistence type="predicted"/>
<sequence length="106" mass="11754">NYYHNYHVTLVLCPMCLVLSENSIYPKKKKETVFKMASRSQQSSVSKQLTDLDLPWLAGVSGSPPSRVGGLGRCFAMMHERGERCVGGTDQMKQFAAPKLMFGHSG</sequence>
<name>A0AAE0XVZ8_9GAST</name>
<feature type="signal peptide" evidence="1">
    <location>
        <begin position="1"/>
        <end position="20"/>
    </location>
</feature>
<protein>
    <submittedName>
        <fullName evidence="2">Uncharacterized protein</fullName>
    </submittedName>
</protein>
<evidence type="ECO:0000313" key="2">
    <source>
        <dbReference type="EMBL" id="KAK3719350.1"/>
    </source>
</evidence>
<reference evidence="2" key="1">
    <citation type="journal article" date="2023" name="G3 (Bethesda)">
        <title>A reference genome for the long-term kleptoplast-retaining sea slug Elysia crispata morphotype clarki.</title>
        <authorList>
            <person name="Eastman K.E."/>
            <person name="Pendleton A.L."/>
            <person name="Shaikh M.A."/>
            <person name="Suttiyut T."/>
            <person name="Ogas R."/>
            <person name="Tomko P."/>
            <person name="Gavelis G."/>
            <person name="Widhalm J.R."/>
            <person name="Wisecaver J.H."/>
        </authorList>
    </citation>
    <scope>NUCLEOTIDE SEQUENCE</scope>
    <source>
        <strain evidence="2">ECLA1</strain>
    </source>
</reference>
<evidence type="ECO:0000313" key="3">
    <source>
        <dbReference type="Proteomes" id="UP001283361"/>
    </source>
</evidence>
<dbReference type="EMBL" id="JAWDGP010007415">
    <property type="protein sequence ID" value="KAK3719350.1"/>
    <property type="molecule type" value="Genomic_DNA"/>
</dbReference>
<dbReference type="Proteomes" id="UP001283361">
    <property type="component" value="Unassembled WGS sequence"/>
</dbReference>
<feature type="chain" id="PRO_5042278019" evidence="1">
    <location>
        <begin position="21"/>
        <end position="106"/>
    </location>
</feature>
<keyword evidence="3" id="KW-1185">Reference proteome</keyword>
<dbReference type="AlphaFoldDB" id="A0AAE0XVZ8"/>
<accession>A0AAE0XVZ8</accession>
<gene>
    <name evidence="2" type="ORF">RRG08_029507</name>
</gene>
<evidence type="ECO:0000256" key="1">
    <source>
        <dbReference type="SAM" id="SignalP"/>
    </source>
</evidence>
<comment type="caution">
    <text evidence="2">The sequence shown here is derived from an EMBL/GenBank/DDBJ whole genome shotgun (WGS) entry which is preliminary data.</text>
</comment>
<keyword evidence="1" id="KW-0732">Signal</keyword>
<feature type="non-terminal residue" evidence="2">
    <location>
        <position position="1"/>
    </location>
</feature>